<dbReference type="OrthoDB" id="9814125at2"/>
<evidence type="ECO:0000256" key="3">
    <source>
        <dbReference type="ARBA" id="ARBA00023163"/>
    </source>
</evidence>
<evidence type="ECO:0000313" key="6">
    <source>
        <dbReference type="Proteomes" id="UP000319859"/>
    </source>
</evidence>
<dbReference type="GO" id="GO:0043565">
    <property type="term" value="F:sequence-specific DNA binding"/>
    <property type="evidence" value="ECO:0007669"/>
    <property type="project" value="InterPro"/>
</dbReference>
<dbReference type="CDD" id="cd06999">
    <property type="entry name" value="cupin_HpaA-like_N"/>
    <property type="match status" value="1"/>
</dbReference>
<dbReference type="InterPro" id="IPR009057">
    <property type="entry name" value="Homeodomain-like_sf"/>
</dbReference>
<dbReference type="SUPFAM" id="SSF51215">
    <property type="entry name" value="Regulatory protein AraC"/>
    <property type="match status" value="1"/>
</dbReference>
<evidence type="ECO:0000256" key="2">
    <source>
        <dbReference type="ARBA" id="ARBA00023125"/>
    </source>
</evidence>
<dbReference type="Pfam" id="PF12833">
    <property type="entry name" value="HTH_18"/>
    <property type="match status" value="1"/>
</dbReference>
<dbReference type="GO" id="GO:0003700">
    <property type="term" value="F:DNA-binding transcription factor activity"/>
    <property type="evidence" value="ECO:0007669"/>
    <property type="project" value="InterPro"/>
</dbReference>
<reference evidence="5 6" key="1">
    <citation type="submission" date="2019-06" db="EMBL/GenBank/DDBJ databases">
        <title>Genomic Encyclopedia of Type Strains, Phase IV (KMG-V): Genome sequencing to study the core and pangenomes of soil and plant-associated prokaryotes.</title>
        <authorList>
            <person name="Whitman W."/>
        </authorList>
    </citation>
    <scope>NUCLEOTIDE SEQUENCE [LARGE SCALE GENOMIC DNA]</scope>
    <source>
        <strain evidence="5 6">BR 11880</strain>
    </source>
</reference>
<name>A0A560F166_9PROT</name>
<keyword evidence="3" id="KW-0804">Transcription</keyword>
<keyword evidence="2" id="KW-0238">DNA-binding</keyword>
<accession>A0A560F166</accession>
<sequence length="318" mass="34348">MSRPDIPVFSLYGEAPATAEDRFLHVELIEDRSSLVDWRIRPHQHGDLVQFLAIRAGGGRVQADQRTWTFDGPTLILVPAGVVHGFAFARGTIGWVVTLSDRILRGLAQRDPAFAVLTREPACLDMAGQGQAFAAVLAAAGGILSELRGQDAGRRAAAEGHMLVLLAAMLRVARPAEAMNAAAGGRSGQVALVAAFRALVERHYRSHRPLDAYLTELRTSSSTLRAACLAVTGRPAIGLIQDRLMTEAKRLILYSGQTIAAVAYELGFEDPAYFSRFFNKQSGEAPRVWRGRLMADWPVADTASLEPPDPLASPVADT</sequence>
<dbReference type="Pfam" id="PF02311">
    <property type="entry name" value="AraC_binding"/>
    <property type="match status" value="1"/>
</dbReference>
<dbReference type="InterPro" id="IPR037923">
    <property type="entry name" value="HTH-like"/>
</dbReference>
<dbReference type="SMART" id="SM00342">
    <property type="entry name" value="HTH_ARAC"/>
    <property type="match status" value="1"/>
</dbReference>
<proteinExistence type="predicted"/>
<dbReference type="InterPro" id="IPR018060">
    <property type="entry name" value="HTH_AraC"/>
</dbReference>
<dbReference type="Gene3D" id="1.10.10.60">
    <property type="entry name" value="Homeodomain-like"/>
    <property type="match status" value="1"/>
</dbReference>
<evidence type="ECO:0000256" key="1">
    <source>
        <dbReference type="ARBA" id="ARBA00023015"/>
    </source>
</evidence>
<gene>
    <name evidence="5" type="ORF">FBZ89_115106</name>
</gene>
<dbReference type="EMBL" id="VITN01000015">
    <property type="protein sequence ID" value="TWB15327.1"/>
    <property type="molecule type" value="Genomic_DNA"/>
</dbReference>
<protein>
    <submittedName>
        <fullName evidence="5">AraC family transcriptional regulator</fullName>
    </submittedName>
</protein>
<dbReference type="InterPro" id="IPR047264">
    <property type="entry name" value="Cupin_HpaA-like_N"/>
</dbReference>
<dbReference type="PANTHER" id="PTHR43280:SF32">
    <property type="entry name" value="TRANSCRIPTIONAL REGULATORY PROTEIN"/>
    <property type="match status" value="1"/>
</dbReference>
<dbReference type="PANTHER" id="PTHR43280">
    <property type="entry name" value="ARAC-FAMILY TRANSCRIPTIONAL REGULATOR"/>
    <property type="match status" value="1"/>
</dbReference>
<comment type="caution">
    <text evidence="5">The sequence shown here is derived from an EMBL/GenBank/DDBJ whole genome shotgun (WGS) entry which is preliminary data.</text>
</comment>
<dbReference type="InterPro" id="IPR003313">
    <property type="entry name" value="AraC-bd"/>
</dbReference>
<evidence type="ECO:0000313" key="5">
    <source>
        <dbReference type="EMBL" id="TWB15327.1"/>
    </source>
</evidence>
<dbReference type="PROSITE" id="PS01124">
    <property type="entry name" value="HTH_ARAC_FAMILY_2"/>
    <property type="match status" value="1"/>
</dbReference>
<keyword evidence="1" id="KW-0805">Transcription regulation</keyword>
<organism evidence="5 6">
    <name type="scientific">Nitrospirillum amazonense</name>
    <dbReference type="NCBI Taxonomy" id="28077"/>
    <lineage>
        <taxon>Bacteria</taxon>
        <taxon>Pseudomonadati</taxon>
        <taxon>Pseudomonadota</taxon>
        <taxon>Alphaproteobacteria</taxon>
        <taxon>Rhodospirillales</taxon>
        <taxon>Azospirillaceae</taxon>
        <taxon>Nitrospirillum</taxon>
    </lineage>
</organism>
<feature type="domain" description="HTH araC/xylS-type" evidence="4">
    <location>
        <begin position="194"/>
        <end position="292"/>
    </location>
</feature>
<evidence type="ECO:0000259" key="4">
    <source>
        <dbReference type="PROSITE" id="PS01124"/>
    </source>
</evidence>
<dbReference type="SUPFAM" id="SSF46689">
    <property type="entry name" value="Homeodomain-like"/>
    <property type="match status" value="1"/>
</dbReference>
<dbReference type="Proteomes" id="UP000319859">
    <property type="component" value="Unassembled WGS sequence"/>
</dbReference>
<dbReference type="AlphaFoldDB" id="A0A560F166"/>